<reference evidence="2 3" key="1">
    <citation type="submission" date="2019-07" db="EMBL/GenBank/DDBJ databases">
        <title>Rufibacter sp. nov., isolated from lake sediment.</title>
        <authorList>
            <person name="Qu J.-H."/>
        </authorList>
    </citation>
    <scope>NUCLEOTIDE SEQUENCE [LARGE SCALE GENOMIC DNA]</scope>
    <source>
        <strain evidence="2 3">NBS58-1</strain>
    </source>
</reference>
<feature type="transmembrane region" description="Helical" evidence="1">
    <location>
        <begin position="160"/>
        <end position="179"/>
    </location>
</feature>
<keyword evidence="3" id="KW-1185">Reference proteome</keyword>
<feature type="transmembrane region" description="Helical" evidence="1">
    <location>
        <begin position="226"/>
        <end position="244"/>
    </location>
</feature>
<gene>
    <name evidence="2" type="ORF">FOA19_14655</name>
</gene>
<evidence type="ECO:0000313" key="2">
    <source>
        <dbReference type="EMBL" id="KAA3438472.1"/>
    </source>
</evidence>
<keyword evidence="1" id="KW-1133">Transmembrane helix</keyword>
<protein>
    <recommendedName>
        <fullName evidence="4">HTTM domain-containing protein</fullName>
    </recommendedName>
</protein>
<feature type="transmembrane region" description="Helical" evidence="1">
    <location>
        <begin position="303"/>
        <end position="320"/>
    </location>
</feature>
<dbReference type="AlphaFoldDB" id="A0A5B6TGT6"/>
<keyword evidence="1" id="KW-0472">Membrane</keyword>
<comment type="caution">
    <text evidence="2">The sequence shown here is derived from an EMBL/GenBank/DDBJ whole genome shotgun (WGS) entry which is preliminary data.</text>
</comment>
<accession>A0A5B6TGT6</accession>
<evidence type="ECO:0008006" key="4">
    <source>
        <dbReference type="Google" id="ProtNLM"/>
    </source>
</evidence>
<organism evidence="2 3">
    <name type="scientific">Rufibacter hautae</name>
    <dbReference type="NCBI Taxonomy" id="2595005"/>
    <lineage>
        <taxon>Bacteria</taxon>
        <taxon>Pseudomonadati</taxon>
        <taxon>Bacteroidota</taxon>
        <taxon>Cytophagia</taxon>
        <taxon>Cytophagales</taxon>
        <taxon>Hymenobacteraceae</taxon>
        <taxon>Rufibacter</taxon>
    </lineage>
</organism>
<sequence length="366" mass="41987">MKKLYYLINKQNERFWERIIKSTSSSISSLCAFRIIAGLFILFFSIRTYGWIETIPSILFDPPLLSISNLFSSFPSNGLLQTIDFILLASIICITLGIKARLFTIIFLVLSSLGNSFVYSFGKIDHDILLYIFLMCMSFSGWGSDLALYPDKPVKEETFYKSLSLLSVFICFGMFTAGYEKALNWVDFDFSTNGFASWIYPGFYQLKRTLALAPYIFTVPFVYLDVFDYAAITFELSGFLFLLASRKAWNLWLLIACVFHLANALFLNIPFTVNLLPYLSFINYSKLFSFMKNNSKKPWLKTGIGFLLASGTLIVIPYIISKDRYMGIIYFLPEKSSLYIICLMWVTAAFIFFKELLAMNRKLAGV</sequence>
<evidence type="ECO:0000313" key="3">
    <source>
        <dbReference type="Proteomes" id="UP000324133"/>
    </source>
</evidence>
<feature type="transmembrane region" description="Helical" evidence="1">
    <location>
        <begin position="105"/>
        <end position="122"/>
    </location>
</feature>
<dbReference type="RefSeq" id="WP_149091530.1">
    <property type="nucleotide sequence ID" value="NZ_VKKY01000002.1"/>
</dbReference>
<feature type="transmembrane region" description="Helical" evidence="1">
    <location>
        <begin position="31"/>
        <end position="52"/>
    </location>
</feature>
<proteinExistence type="predicted"/>
<evidence type="ECO:0000256" key="1">
    <source>
        <dbReference type="SAM" id="Phobius"/>
    </source>
</evidence>
<feature type="transmembrane region" description="Helical" evidence="1">
    <location>
        <begin position="78"/>
        <end position="98"/>
    </location>
</feature>
<keyword evidence="1" id="KW-0812">Transmembrane</keyword>
<name>A0A5B6TGT6_9BACT</name>
<feature type="transmembrane region" description="Helical" evidence="1">
    <location>
        <begin position="251"/>
        <end position="269"/>
    </location>
</feature>
<dbReference type="OrthoDB" id="1496251at2"/>
<feature type="transmembrane region" description="Helical" evidence="1">
    <location>
        <begin position="128"/>
        <end position="148"/>
    </location>
</feature>
<feature type="transmembrane region" description="Helical" evidence="1">
    <location>
        <begin position="336"/>
        <end position="353"/>
    </location>
</feature>
<dbReference type="EMBL" id="VKKY01000002">
    <property type="protein sequence ID" value="KAA3438472.1"/>
    <property type="molecule type" value="Genomic_DNA"/>
</dbReference>
<dbReference type="Proteomes" id="UP000324133">
    <property type="component" value="Unassembled WGS sequence"/>
</dbReference>